<gene>
    <name evidence="2" type="ORF">FWK35_00019221</name>
</gene>
<dbReference type="EMBL" id="VUJU01002579">
    <property type="protein sequence ID" value="KAF0760787.1"/>
    <property type="molecule type" value="Genomic_DNA"/>
</dbReference>
<name>A0A6G0YSG5_APHCR</name>
<feature type="transmembrane region" description="Helical" evidence="1">
    <location>
        <begin position="18"/>
        <end position="35"/>
    </location>
</feature>
<keyword evidence="3" id="KW-1185">Reference proteome</keyword>
<accession>A0A6G0YSG5</accession>
<dbReference type="AlphaFoldDB" id="A0A6G0YSG5"/>
<comment type="caution">
    <text evidence="2">The sequence shown here is derived from an EMBL/GenBank/DDBJ whole genome shotgun (WGS) entry which is preliminary data.</text>
</comment>
<proteinExistence type="predicted"/>
<protein>
    <submittedName>
        <fullName evidence="2">Uncharacterized protein</fullName>
    </submittedName>
</protein>
<sequence>MDNVKKTDVVVPWERPPSWVLVTVYIIIISVLYTMHRRHNTAVAQSSRLRNDDNKTTMY</sequence>
<evidence type="ECO:0000313" key="3">
    <source>
        <dbReference type="Proteomes" id="UP000478052"/>
    </source>
</evidence>
<dbReference type="Proteomes" id="UP000478052">
    <property type="component" value="Unassembled WGS sequence"/>
</dbReference>
<evidence type="ECO:0000313" key="2">
    <source>
        <dbReference type="EMBL" id="KAF0760787.1"/>
    </source>
</evidence>
<keyword evidence="1" id="KW-0812">Transmembrane</keyword>
<keyword evidence="1" id="KW-0472">Membrane</keyword>
<keyword evidence="1" id="KW-1133">Transmembrane helix</keyword>
<evidence type="ECO:0000256" key="1">
    <source>
        <dbReference type="SAM" id="Phobius"/>
    </source>
</evidence>
<organism evidence="2 3">
    <name type="scientific">Aphis craccivora</name>
    <name type="common">Cowpea aphid</name>
    <dbReference type="NCBI Taxonomy" id="307492"/>
    <lineage>
        <taxon>Eukaryota</taxon>
        <taxon>Metazoa</taxon>
        <taxon>Ecdysozoa</taxon>
        <taxon>Arthropoda</taxon>
        <taxon>Hexapoda</taxon>
        <taxon>Insecta</taxon>
        <taxon>Pterygota</taxon>
        <taxon>Neoptera</taxon>
        <taxon>Paraneoptera</taxon>
        <taxon>Hemiptera</taxon>
        <taxon>Sternorrhyncha</taxon>
        <taxon>Aphidomorpha</taxon>
        <taxon>Aphidoidea</taxon>
        <taxon>Aphididae</taxon>
        <taxon>Aphidini</taxon>
        <taxon>Aphis</taxon>
        <taxon>Aphis</taxon>
    </lineage>
</organism>
<reference evidence="2 3" key="1">
    <citation type="submission" date="2019-08" db="EMBL/GenBank/DDBJ databases">
        <title>Whole genome of Aphis craccivora.</title>
        <authorList>
            <person name="Voronova N.V."/>
            <person name="Shulinski R.S."/>
            <person name="Bandarenka Y.V."/>
            <person name="Zhorov D.G."/>
            <person name="Warner D."/>
        </authorList>
    </citation>
    <scope>NUCLEOTIDE SEQUENCE [LARGE SCALE GENOMIC DNA]</scope>
    <source>
        <strain evidence="2">180601</strain>
        <tissue evidence="2">Whole Body</tissue>
    </source>
</reference>